<dbReference type="InterPro" id="IPR013785">
    <property type="entry name" value="Aldolase_TIM"/>
</dbReference>
<feature type="binding site" evidence="14">
    <location>
        <position position="140"/>
    </location>
    <ligand>
        <name>FMN</name>
        <dbReference type="ChEBI" id="CHEBI:58210"/>
    </ligand>
</feature>
<dbReference type="NCBIfam" id="TIGR00737">
    <property type="entry name" value="nifR3_yhdG"/>
    <property type="match status" value="1"/>
</dbReference>
<dbReference type="Proteomes" id="UP000184148">
    <property type="component" value="Unassembled WGS sequence"/>
</dbReference>
<evidence type="ECO:0000256" key="1">
    <source>
        <dbReference type="ARBA" id="ARBA00001917"/>
    </source>
</evidence>
<evidence type="ECO:0000256" key="6">
    <source>
        <dbReference type="ARBA" id="ARBA00022694"/>
    </source>
</evidence>
<protein>
    <recommendedName>
        <fullName evidence="12">tRNA-dihydrouridine synthase</fullName>
        <ecNumber evidence="12">1.3.1.-</ecNumber>
    </recommendedName>
</protein>
<feature type="binding site" evidence="14">
    <location>
        <position position="170"/>
    </location>
    <ligand>
        <name>FMN</name>
        <dbReference type="ChEBI" id="CHEBI:58210"/>
    </ligand>
</feature>
<evidence type="ECO:0000256" key="13">
    <source>
        <dbReference type="PIRSR" id="PIRSR006621-1"/>
    </source>
</evidence>
<evidence type="ECO:0000256" key="9">
    <source>
        <dbReference type="ARBA" id="ARBA00023002"/>
    </source>
</evidence>
<keyword evidence="7" id="KW-0521">NADP</keyword>
<dbReference type="GO" id="GO:0017150">
    <property type="term" value="F:tRNA dihydrouridine synthase activity"/>
    <property type="evidence" value="ECO:0007669"/>
    <property type="project" value="InterPro"/>
</dbReference>
<keyword evidence="8" id="KW-0694">RNA-binding</keyword>
<dbReference type="InterPro" id="IPR004652">
    <property type="entry name" value="DusB-like"/>
</dbReference>
<comment type="similarity">
    <text evidence="12">Belongs to the dus family.</text>
</comment>
<dbReference type="PIRSF" id="PIRSF006621">
    <property type="entry name" value="Dus"/>
    <property type="match status" value="1"/>
</dbReference>
<comment type="function">
    <text evidence="2 12">Catalyzes the synthesis of 5,6-dihydrouridine (D), a modified base found in the D-loop of most tRNAs, via the reduction of the C5-C6 double bond in target uridines.</text>
</comment>
<dbReference type="InterPro" id="IPR018517">
    <property type="entry name" value="tRNA_hU_synthase_CS"/>
</dbReference>
<evidence type="ECO:0000256" key="8">
    <source>
        <dbReference type="ARBA" id="ARBA00022884"/>
    </source>
</evidence>
<evidence type="ECO:0000256" key="3">
    <source>
        <dbReference type="ARBA" id="ARBA00022555"/>
    </source>
</evidence>
<evidence type="ECO:0000256" key="12">
    <source>
        <dbReference type="PIRNR" id="PIRNR006621"/>
    </source>
</evidence>
<feature type="binding site" evidence="14">
    <location>
        <position position="70"/>
    </location>
    <ligand>
        <name>FMN</name>
        <dbReference type="ChEBI" id="CHEBI:58210"/>
    </ligand>
</feature>
<dbReference type="InterPro" id="IPR035587">
    <property type="entry name" value="DUS-like_FMN-bd"/>
</dbReference>
<name>A0A1M5C4D4_9FIRM</name>
<evidence type="ECO:0000256" key="11">
    <source>
        <dbReference type="ARBA" id="ARBA00048802"/>
    </source>
</evidence>
<evidence type="ECO:0000313" key="16">
    <source>
        <dbReference type="EMBL" id="SHF49633.1"/>
    </source>
</evidence>
<keyword evidence="4 12" id="KW-0285">Flavoprotein</keyword>
<dbReference type="EMBL" id="FQUY01000028">
    <property type="protein sequence ID" value="SHF49633.1"/>
    <property type="molecule type" value="Genomic_DNA"/>
</dbReference>
<evidence type="ECO:0000256" key="7">
    <source>
        <dbReference type="ARBA" id="ARBA00022857"/>
    </source>
</evidence>
<keyword evidence="6 12" id="KW-0819">tRNA processing</keyword>
<keyword evidence="17" id="KW-1185">Reference proteome</keyword>
<evidence type="ECO:0000256" key="5">
    <source>
        <dbReference type="ARBA" id="ARBA00022643"/>
    </source>
</evidence>
<organism evidence="16 17">
    <name type="scientific">Desulforamulus putei DSM 12395</name>
    <dbReference type="NCBI Taxonomy" id="1121429"/>
    <lineage>
        <taxon>Bacteria</taxon>
        <taxon>Bacillati</taxon>
        <taxon>Bacillota</taxon>
        <taxon>Clostridia</taxon>
        <taxon>Eubacteriales</taxon>
        <taxon>Peptococcaceae</taxon>
        <taxon>Desulforamulus</taxon>
    </lineage>
</organism>
<feature type="domain" description="DUS-like FMN-binding" evidence="15">
    <location>
        <begin position="14"/>
        <end position="313"/>
    </location>
</feature>
<dbReference type="SUPFAM" id="SSF51395">
    <property type="entry name" value="FMN-linked oxidoreductases"/>
    <property type="match status" value="1"/>
</dbReference>
<keyword evidence="3" id="KW-0820">tRNA-binding</keyword>
<dbReference type="STRING" id="1121429.SAMN02745133_02797"/>
<dbReference type="PANTHER" id="PTHR45846:SF1">
    <property type="entry name" value="TRNA-DIHYDROURIDINE(47) SYNTHASE [NAD(P)(+)]-LIKE"/>
    <property type="match status" value="1"/>
</dbReference>
<dbReference type="PROSITE" id="PS01136">
    <property type="entry name" value="UPF0034"/>
    <property type="match status" value="1"/>
</dbReference>
<evidence type="ECO:0000256" key="2">
    <source>
        <dbReference type="ARBA" id="ARBA00002790"/>
    </source>
</evidence>
<dbReference type="CDD" id="cd02801">
    <property type="entry name" value="DUS_like_FMN"/>
    <property type="match status" value="1"/>
</dbReference>
<dbReference type="GO" id="GO:0050660">
    <property type="term" value="F:flavin adenine dinucleotide binding"/>
    <property type="evidence" value="ECO:0007669"/>
    <property type="project" value="InterPro"/>
</dbReference>
<comment type="catalytic activity">
    <reaction evidence="11">
        <text>a 5,6-dihydrouridine in tRNA + NAD(+) = a uridine in tRNA + NADH + H(+)</text>
        <dbReference type="Rhea" id="RHEA:54452"/>
        <dbReference type="Rhea" id="RHEA-COMP:13339"/>
        <dbReference type="Rhea" id="RHEA-COMP:13887"/>
        <dbReference type="ChEBI" id="CHEBI:15378"/>
        <dbReference type="ChEBI" id="CHEBI:57540"/>
        <dbReference type="ChEBI" id="CHEBI:57945"/>
        <dbReference type="ChEBI" id="CHEBI:65315"/>
        <dbReference type="ChEBI" id="CHEBI:74443"/>
    </reaction>
</comment>
<feature type="binding site" evidence="14">
    <location>
        <begin position="16"/>
        <end position="18"/>
    </location>
    <ligand>
        <name>FMN</name>
        <dbReference type="ChEBI" id="CHEBI:58210"/>
    </ligand>
</feature>
<dbReference type="Pfam" id="PF01207">
    <property type="entry name" value="Dus"/>
    <property type="match status" value="1"/>
</dbReference>
<sequence>MQIGPVKLPNPVIAAPMAGVTDRAFRIIAREQGCGLAVTEMVSDLALIYANPRTYRMLDFRGETSPLSVQIFGSNPETMGRAAAIVVERGADIVDINMGCPTPKIVKNGEGSALMRDPALAGKIVEAVVQAVPGVPVTVKMRKGWDEQSVNAVALARTVEAAGASAVTVHGRTRNQFYSGKADWDIIRQVKEALRIPVIGNGDIWAPRDAARMLEETGCDGIMVGRAAMGNPWIFRDIVHFLQTGEELPPPTPEERIGIAIRHLELMVESKGEQVAVFEMRKHAAWYTKGIRGAARIRETINKSQSKKEIEDILKSLLA</sequence>
<proteinExistence type="inferred from homology"/>
<keyword evidence="14" id="KW-0547">Nucleotide-binding</keyword>
<evidence type="ECO:0000256" key="14">
    <source>
        <dbReference type="PIRSR" id="PIRSR006621-2"/>
    </source>
</evidence>
<evidence type="ECO:0000256" key="4">
    <source>
        <dbReference type="ARBA" id="ARBA00022630"/>
    </source>
</evidence>
<dbReference type="Gene3D" id="1.10.1200.80">
    <property type="entry name" value="Putative flavin oxidoreducatase, domain 2"/>
    <property type="match status" value="1"/>
</dbReference>
<accession>A0A1M5C4D4</accession>
<dbReference type="GO" id="GO:0000049">
    <property type="term" value="F:tRNA binding"/>
    <property type="evidence" value="ECO:0007669"/>
    <property type="project" value="UniProtKB-KW"/>
</dbReference>
<keyword evidence="9 12" id="KW-0560">Oxidoreductase</keyword>
<evidence type="ECO:0000256" key="10">
    <source>
        <dbReference type="ARBA" id="ARBA00048205"/>
    </source>
</evidence>
<dbReference type="PANTHER" id="PTHR45846">
    <property type="entry name" value="TRNA-DIHYDROURIDINE(47) SYNTHASE [NAD(P)(+)]-LIKE"/>
    <property type="match status" value="1"/>
</dbReference>
<gene>
    <name evidence="16" type="ORF">SAMN02745133_02797</name>
</gene>
<dbReference type="OrthoDB" id="9764501at2"/>
<comment type="catalytic activity">
    <reaction evidence="10">
        <text>a 5,6-dihydrouridine in tRNA + NADP(+) = a uridine in tRNA + NADPH + H(+)</text>
        <dbReference type="Rhea" id="RHEA:23624"/>
        <dbReference type="Rhea" id="RHEA-COMP:13339"/>
        <dbReference type="Rhea" id="RHEA-COMP:13887"/>
        <dbReference type="ChEBI" id="CHEBI:15378"/>
        <dbReference type="ChEBI" id="CHEBI:57783"/>
        <dbReference type="ChEBI" id="CHEBI:58349"/>
        <dbReference type="ChEBI" id="CHEBI:65315"/>
        <dbReference type="ChEBI" id="CHEBI:74443"/>
    </reaction>
</comment>
<dbReference type="Gene3D" id="3.20.20.70">
    <property type="entry name" value="Aldolase class I"/>
    <property type="match status" value="1"/>
</dbReference>
<feature type="active site" description="Proton donor" evidence="13">
    <location>
        <position position="100"/>
    </location>
</feature>
<keyword evidence="5 12" id="KW-0288">FMN</keyword>
<evidence type="ECO:0000259" key="15">
    <source>
        <dbReference type="Pfam" id="PF01207"/>
    </source>
</evidence>
<dbReference type="InterPro" id="IPR001269">
    <property type="entry name" value="DUS_fam"/>
</dbReference>
<dbReference type="EC" id="1.3.1.-" evidence="12"/>
<reference evidence="17" key="1">
    <citation type="submission" date="2016-11" db="EMBL/GenBank/DDBJ databases">
        <authorList>
            <person name="Varghese N."/>
            <person name="Submissions S."/>
        </authorList>
    </citation>
    <scope>NUCLEOTIDE SEQUENCE [LARGE SCALE GENOMIC DNA]</scope>
    <source>
        <strain evidence="17">DSM 12395</strain>
    </source>
</reference>
<dbReference type="RefSeq" id="WP_073239991.1">
    <property type="nucleotide sequence ID" value="NZ_FQUY01000028.1"/>
</dbReference>
<dbReference type="AlphaFoldDB" id="A0A1M5C4D4"/>
<evidence type="ECO:0000313" key="17">
    <source>
        <dbReference type="Proteomes" id="UP000184148"/>
    </source>
</evidence>
<feature type="binding site" evidence="14">
    <location>
        <begin position="225"/>
        <end position="226"/>
    </location>
    <ligand>
        <name>FMN</name>
        <dbReference type="ChEBI" id="CHEBI:58210"/>
    </ligand>
</feature>
<dbReference type="InterPro" id="IPR024036">
    <property type="entry name" value="tRNA-dHydroUridine_Synthase_C"/>
</dbReference>
<comment type="cofactor">
    <cofactor evidence="1 12 14">
        <name>FMN</name>
        <dbReference type="ChEBI" id="CHEBI:58210"/>
    </cofactor>
</comment>